<feature type="transmembrane region" description="Helical" evidence="1">
    <location>
        <begin position="116"/>
        <end position="136"/>
    </location>
</feature>
<dbReference type="EMBL" id="KK784931">
    <property type="protein sequence ID" value="KDO60631.1"/>
    <property type="molecule type" value="Genomic_DNA"/>
</dbReference>
<dbReference type="Proteomes" id="UP000027120">
    <property type="component" value="Unassembled WGS sequence"/>
</dbReference>
<keyword evidence="3" id="KW-1185">Reference proteome</keyword>
<sequence length="150" mass="16726">MASALESLCGKAFGAKKYYMLGVYMQRSSIENFAYQFPPERFLQCQLKNMVIAWVSLVALLLHILLSWLLVYRVQFGVIGTAISLNFPWWLLVLGLFGYVACGGCPLTWTGFWEFIKLSAASGVMLLWDTLILMIGNLNNSGTALDALSI</sequence>
<dbReference type="SMR" id="A0A067FBR3"/>
<dbReference type="STRING" id="2711.A0A067FBR3"/>
<feature type="transmembrane region" description="Helical" evidence="1">
    <location>
        <begin position="89"/>
        <end position="109"/>
    </location>
</feature>
<dbReference type="AlphaFoldDB" id="A0A067FBR3"/>
<evidence type="ECO:0000256" key="1">
    <source>
        <dbReference type="SAM" id="Phobius"/>
    </source>
</evidence>
<feature type="non-terminal residue" evidence="2">
    <location>
        <position position="150"/>
    </location>
</feature>
<keyword evidence="1" id="KW-0472">Membrane</keyword>
<keyword evidence="1" id="KW-1133">Transmembrane helix</keyword>
<accession>A0A067FBR3</accession>
<dbReference type="PANTHER" id="PTHR11206">
    <property type="entry name" value="MULTIDRUG RESISTANCE PROTEIN"/>
    <property type="match status" value="1"/>
</dbReference>
<organism evidence="2 3">
    <name type="scientific">Citrus sinensis</name>
    <name type="common">Sweet orange</name>
    <name type="synonym">Citrus aurantium var. sinensis</name>
    <dbReference type="NCBI Taxonomy" id="2711"/>
    <lineage>
        <taxon>Eukaryota</taxon>
        <taxon>Viridiplantae</taxon>
        <taxon>Streptophyta</taxon>
        <taxon>Embryophyta</taxon>
        <taxon>Tracheophyta</taxon>
        <taxon>Spermatophyta</taxon>
        <taxon>Magnoliopsida</taxon>
        <taxon>eudicotyledons</taxon>
        <taxon>Gunneridae</taxon>
        <taxon>Pentapetalae</taxon>
        <taxon>rosids</taxon>
        <taxon>malvids</taxon>
        <taxon>Sapindales</taxon>
        <taxon>Rutaceae</taxon>
        <taxon>Aurantioideae</taxon>
        <taxon>Citrus</taxon>
    </lineage>
</organism>
<evidence type="ECO:0000313" key="2">
    <source>
        <dbReference type="EMBL" id="KDO60631.1"/>
    </source>
</evidence>
<keyword evidence="1" id="KW-0812">Transmembrane</keyword>
<feature type="transmembrane region" description="Helical" evidence="1">
    <location>
        <begin position="51"/>
        <end position="69"/>
    </location>
</feature>
<protein>
    <submittedName>
        <fullName evidence="2">Uncharacterized protein</fullName>
    </submittedName>
</protein>
<evidence type="ECO:0000313" key="3">
    <source>
        <dbReference type="Proteomes" id="UP000027120"/>
    </source>
</evidence>
<name>A0A067FBR3_CITSI</name>
<gene>
    <name evidence="2" type="ORF">CISIN_1g039773mg</name>
</gene>
<reference evidence="2 3" key="1">
    <citation type="submission" date="2014-04" db="EMBL/GenBank/DDBJ databases">
        <authorList>
            <consortium name="International Citrus Genome Consortium"/>
            <person name="Gmitter F."/>
            <person name="Chen C."/>
            <person name="Farmerie W."/>
            <person name="Harkins T."/>
            <person name="Desany B."/>
            <person name="Mohiuddin M."/>
            <person name="Kodira C."/>
            <person name="Borodovsky M."/>
            <person name="Lomsadze A."/>
            <person name="Burns P."/>
            <person name="Jenkins J."/>
            <person name="Prochnik S."/>
            <person name="Shu S."/>
            <person name="Chapman J."/>
            <person name="Pitluck S."/>
            <person name="Schmutz J."/>
            <person name="Rokhsar D."/>
        </authorList>
    </citation>
    <scope>NUCLEOTIDE SEQUENCE</scope>
</reference>
<proteinExistence type="predicted"/>